<dbReference type="EMBL" id="FJOG01000011">
    <property type="protein sequence ID" value="CZR58323.1"/>
    <property type="molecule type" value="Genomic_DNA"/>
</dbReference>
<keyword evidence="4" id="KW-0732">Signal</keyword>
<comment type="similarity">
    <text evidence="2">Belongs to the bacterial PQQ dehydrogenase family.</text>
</comment>
<accession>A0A1L7WZW0</accession>
<evidence type="ECO:0000259" key="5">
    <source>
        <dbReference type="Pfam" id="PF13360"/>
    </source>
</evidence>
<dbReference type="PANTHER" id="PTHR32303">
    <property type="entry name" value="QUINOPROTEIN ALCOHOL DEHYDROGENASE (CYTOCHROME C)"/>
    <property type="match status" value="1"/>
</dbReference>
<dbReference type="Gene3D" id="2.130.10.10">
    <property type="entry name" value="YVTN repeat-like/Quinoprotein amine dehydrogenase"/>
    <property type="match status" value="1"/>
</dbReference>
<dbReference type="GO" id="GO:0016491">
    <property type="term" value="F:oxidoreductase activity"/>
    <property type="evidence" value="ECO:0007669"/>
    <property type="project" value="UniProtKB-KW"/>
</dbReference>
<proteinExistence type="inferred from homology"/>
<feature type="signal peptide" evidence="4">
    <location>
        <begin position="1"/>
        <end position="29"/>
    </location>
</feature>
<dbReference type="PANTHER" id="PTHR32303:SF10">
    <property type="entry name" value="OUTER MEMBRANE PROTEIN ASSEMBLY FACTOR BAMB"/>
    <property type="match status" value="1"/>
</dbReference>
<evidence type="ECO:0000256" key="4">
    <source>
        <dbReference type="SAM" id="SignalP"/>
    </source>
</evidence>
<dbReference type="Proteomes" id="UP000184330">
    <property type="component" value="Unassembled WGS sequence"/>
</dbReference>
<comment type="cofactor">
    <cofactor evidence="1">
        <name>pyrroloquinoline quinone</name>
        <dbReference type="ChEBI" id="CHEBI:58442"/>
    </cofactor>
</comment>
<organism evidence="6 7">
    <name type="scientific">Phialocephala subalpina</name>
    <dbReference type="NCBI Taxonomy" id="576137"/>
    <lineage>
        <taxon>Eukaryota</taxon>
        <taxon>Fungi</taxon>
        <taxon>Dikarya</taxon>
        <taxon>Ascomycota</taxon>
        <taxon>Pezizomycotina</taxon>
        <taxon>Leotiomycetes</taxon>
        <taxon>Helotiales</taxon>
        <taxon>Mollisiaceae</taxon>
        <taxon>Phialocephala</taxon>
        <taxon>Phialocephala fortinii species complex</taxon>
    </lineage>
</organism>
<dbReference type="InterPro" id="IPR002372">
    <property type="entry name" value="PQQ_rpt_dom"/>
</dbReference>
<gene>
    <name evidence="6" type="ORF">PAC_08215</name>
</gene>
<dbReference type="Pfam" id="PF13360">
    <property type="entry name" value="PQQ_2"/>
    <property type="match status" value="1"/>
</dbReference>
<reference evidence="6 7" key="1">
    <citation type="submission" date="2016-03" db="EMBL/GenBank/DDBJ databases">
        <authorList>
            <person name="Ploux O."/>
        </authorList>
    </citation>
    <scope>NUCLEOTIDE SEQUENCE [LARGE SCALE GENOMIC DNA]</scope>
    <source>
        <strain evidence="6 7">UAMH 11012</strain>
    </source>
</reference>
<evidence type="ECO:0000313" key="6">
    <source>
        <dbReference type="EMBL" id="CZR58323.1"/>
    </source>
</evidence>
<sequence>MLGFFRDVGCSFLASSLLMGLGLCPSVFGHNSHEIVRDDPSQAIRSNQIPASQPPPIQTGNWLGWGGNVYNNHWASSDAIVNSSNVASFALACQGGYNPGVSAAPLVVDGIAYFPTWNGLLVALDYRTCHTLWKTNITDVILEYKPLSAEQKLLLMPVSRTTPVNGKHGEGGVLYVGTLAQALLLAINQTTGKLIDALQLETHPLAILTMSPTFYQGHLFMGVSSLEEGGPEIIPDYKCCSFIGSMHAVSFEHGQLRLLWSQPMIPANSNFSGAAVWGSQPAIDPIRNQVFIATGNSYSVPVEVEACQNQTANITVIEGLTSDPCLPPTVLQETVLALDLDTGRINWSRQLSPLDAWNAACVQGIVSPACPSTPGPDADFGMAPTFVLGSEHTPFELDVIVVGQKNGNLYALNAVTGFIFWSTSTGPGGGGGGLSWGIAVDDTSVYYTAINSNRVNYTLPAGDGKTIISNSAFGAASLKDGHILWQTAAPRNTTSIVSPAVVNDVVLTGISGNWSAKSRYPVGPGSFLSLDKKTGRILKEVYLDAYFHGSFAIVHEYVMFGSGYAGIEPAAAGSFQAWKLNVSDS</sequence>
<dbReference type="OrthoDB" id="416253at2759"/>
<protein>
    <recommendedName>
        <fullName evidence="5">Pyrrolo-quinoline quinone repeat domain-containing protein</fullName>
    </recommendedName>
</protein>
<dbReference type="InterPro" id="IPR015943">
    <property type="entry name" value="WD40/YVTN_repeat-like_dom_sf"/>
</dbReference>
<feature type="domain" description="Pyrrolo-quinoline quinone repeat" evidence="5">
    <location>
        <begin position="333"/>
        <end position="540"/>
    </location>
</feature>
<evidence type="ECO:0000256" key="3">
    <source>
        <dbReference type="ARBA" id="ARBA00023002"/>
    </source>
</evidence>
<dbReference type="InterPro" id="IPR011047">
    <property type="entry name" value="Quinoprotein_ADH-like_sf"/>
</dbReference>
<dbReference type="SMART" id="SM00564">
    <property type="entry name" value="PQQ"/>
    <property type="match status" value="5"/>
</dbReference>
<dbReference type="AlphaFoldDB" id="A0A1L7WZW0"/>
<keyword evidence="7" id="KW-1185">Reference proteome</keyword>
<evidence type="ECO:0000256" key="1">
    <source>
        <dbReference type="ARBA" id="ARBA00001931"/>
    </source>
</evidence>
<keyword evidence="3" id="KW-0560">Oxidoreductase</keyword>
<name>A0A1L7WZW0_9HELO</name>
<dbReference type="InterPro" id="IPR018391">
    <property type="entry name" value="PQQ_b-propeller_rpt"/>
</dbReference>
<evidence type="ECO:0000256" key="2">
    <source>
        <dbReference type="ARBA" id="ARBA00008156"/>
    </source>
</evidence>
<evidence type="ECO:0000313" key="7">
    <source>
        <dbReference type="Proteomes" id="UP000184330"/>
    </source>
</evidence>
<dbReference type="SUPFAM" id="SSF50998">
    <property type="entry name" value="Quinoprotein alcohol dehydrogenase-like"/>
    <property type="match status" value="2"/>
</dbReference>
<dbReference type="Gene3D" id="2.140.10.10">
    <property type="entry name" value="Quinoprotein alcohol dehydrogenase-like superfamily"/>
    <property type="match status" value="1"/>
</dbReference>
<dbReference type="STRING" id="576137.A0A1L7WZW0"/>
<feature type="chain" id="PRO_5009875211" description="Pyrrolo-quinoline quinone repeat domain-containing protein" evidence="4">
    <location>
        <begin position="30"/>
        <end position="585"/>
    </location>
</feature>